<dbReference type="PANTHER" id="PTHR34501">
    <property type="entry name" value="PROTEIN YDDL-RELATED"/>
    <property type="match status" value="1"/>
</dbReference>
<dbReference type="InterPro" id="IPR023614">
    <property type="entry name" value="Porin_dom_sf"/>
</dbReference>
<dbReference type="GO" id="GO:0046930">
    <property type="term" value="C:pore complex"/>
    <property type="evidence" value="ECO:0007669"/>
    <property type="project" value="UniProtKB-KW"/>
</dbReference>
<keyword evidence="4" id="KW-1134">Transmembrane beta strand</keyword>
<evidence type="ECO:0000256" key="9">
    <source>
        <dbReference type="ARBA" id="ARBA00023136"/>
    </source>
</evidence>
<comment type="caution">
    <text evidence="13">The sequence shown here is derived from an EMBL/GenBank/DDBJ whole genome shotgun (WGS) entry which is preliminary data.</text>
</comment>
<sequence length="348" mass="37102">MGIRKPVLAGCIVAAALCASGAACAASSVELYGQVDAWMGAQKSPGGYDRSWTQGGGGMSTSYWGLKGSEDLSGGWHTVFALEDFYRPQTGSMGRYDGDAMFSRNAYVGLQSDTLGKVTLGRLTTPYFVSTILFNPFVDSYTFSPMVFHTYMGMSGQGIVGDSGWNHAVMYSTPSVHGLTANVIYGFGNDENHSGQNKWGANALYFHGPFSATLAYQRVDFDSTPGDLDNLAPGFRRQQAAQAGAAYDFGWAKLYAQYQYIRNVISGGDVTMNGGQAGVSVPLGGGSVMASYAYTASGGASDVKRNTWALGYDYALSKRTDVYAAYFLDKITGLSHGDTFGVGIRSKF</sequence>
<organism evidence="13 14">
    <name type="scientific">Candidimonas nitroreducens</name>
    <dbReference type="NCBI Taxonomy" id="683354"/>
    <lineage>
        <taxon>Bacteria</taxon>
        <taxon>Pseudomonadati</taxon>
        <taxon>Pseudomonadota</taxon>
        <taxon>Betaproteobacteria</taxon>
        <taxon>Burkholderiales</taxon>
        <taxon>Alcaligenaceae</taxon>
        <taxon>Candidimonas</taxon>
    </lineage>
</organism>
<protein>
    <submittedName>
        <fullName evidence="13">Porin</fullName>
    </submittedName>
</protein>
<reference evidence="14" key="1">
    <citation type="submission" date="2017-06" db="EMBL/GenBank/DDBJ databases">
        <title>Herbaspirillum phytohormonus sp. nov., isolated from the root nodule of Robinia pseudoacacia in lead-zinc mine.</title>
        <authorList>
            <person name="Fan M."/>
            <person name="Lin Y."/>
        </authorList>
    </citation>
    <scope>NUCLEOTIDE SEQUENCE [LARGE SCALE GENOMIC DNA]</scope>
    <source>
        <strain evidence="14">SC-089</strain>
    </source>
</reference>
<evidence type="ECO:0000256" key="6">
    <source>
        <dbReference type="ARBA" id="ARBA00022729"/>
    </source>
</evidence>
<evidence type="ECO:0000313" key="13">
    <source>
        <dbReference type="EMBL" id="OWT63641.1"/>
    </source>
</evidence>
<name>A0A225MVP4_9BURK</name>
<evidence type="ECO:0000256" key="8">
    <source>
        <dbReference type="ARBA" id="ARBA00023114"/>
    </source>
</evidence>
<dbReference type="Gene3D" id="2.40.160.10">
    <property type="entry name" value="Porin"/>
    <property type="match status" value="1"/>
</dbReference>
<keyword evidence="5" id="KW-0812">Transmembrane</keyword>
<dbReference type="SUPFAM" id="SSF56935">
    <property type="entry name" value="Porins"/>
    <property type="match status" value="1"/>
</dbReference>
<evidence type="ECO:0000256" key="10">
    <source>
        <dbReference type="ARBA" id="ARBA00023237"/>
    </source>
</evidence>
<evidence type="ECO:0000256" key="11">
    <source>
        <dbReference type="SAM" id="SignalP"/>
    </source>
</evidence>
<evidence type="ECO:0000256" key="7">
    <source>
        <dbReference type="ARBA" id="ARBA00023065"/>
    </source>
</evidence>
<dbReference type="EMBL" id="NJIH01000003">
    <property type="protein sequence ID" value="OWT63641.1"/>
    <property type="molecule type" value="Genomic_DNA"/>
</dbReference>
<keyword evidence="3" id="KW-0813">Transport</keyword>
<dbReference type="Proteomes" id="UP000214603">
    <property type="component" value="Unassembled WGS sequence"/>
</dbReference>
<dbReference type="PANTHER" id="PTHR34501:SF9">
    <property type="entry name" value="MAJOR OUTER MEMBRANE PROTEIN P.IA"/>
    <property type="match status" value="1"/>
</dbReference>
<dbReference type="GO" id="GO:0006811">
    <property type="term" value="P:monoatomic ion transport"/>
    <property type="evidence" value="ECO:0007669"/>
    <property type="project" value="UniProtKB-KW"/>
</dbReference>
<comment type="subcellular location">
    <subcellularLocation>
        <location evidence="1">Cell outer membrane</location>
        <topology evidence="1">Multi-pass membrane protein</topology>
    </subcellularLocation>
</comment>
<evidence type="ECO:0000313" key="14">
    <source>
        <dbReference type="Proteomes" id="UP000214603"/>
    </source>
</evidence>
<feature type="domain" description="Porin" evidence="12">
    <location>
        <begin position="14"/>
        <end position="326"/>
    </location>
</feature>
<evidence type="ECO:0000256" key="4">
    <source>
        <dbReference type="ARBA" id="ARBA00022452"/>
    </source>
</evidence>
<dbReference type="InterPro" id="IPR033900">
    <property type="entry name" value="Gram_neg_porin_domain"/>
</dbReference>
<comment type="subunit">
    <text evidence="2">Homotrimer.</text>
</comment>
<gene>
    <name evidence="13" type="ORF">CEY11_04780</name>
</gene>
<evidence type="ECO:0000259" key="12">
    <source>
        <dbReference type="Pfam" id="PF13609"/>
    </source>
</evidence>
<keyword evidence="10" id="KW-0998">Cell outer membrane</keyword>
<feature type="chain" id="PRO_5012036375" evidence="11">
    <location>
        <begin position="26"/>
        <end position="348"/>
    </location>
</feature>
<dbReference type="AlphaFoldDB" id="A0A225MVP4"/>
<evidence type="ECO:0000256" key="3">
    <source>
        <dbReference type="ARBA" id="ARBA00022448"/>
    </source>
</evidence>
<dbReference type="InterPro" id="IPR050298">
    <property type="entry name" value="Gram-neg_bact_OMP"/>
</dbReference>
<proteinExistence type="predicted"/>
<evidence type="ECO:0000256" key="2">
    <source>
        <dbReference type="ARBA" id="ARBA00011233"/>
    </source>
</evidence>
<keyword evidence="9" id="KW-0472">Membrane</keyword>
<evidence type="ECO:0000256" key="1">
    <source>
        <dbReference type="ARBA" id="ARBA00004571"/>
    </source>
</evidence>
<keyword evidence="6 11" id="KW-0732">Signal</keyword>
<evidence type="ECO:0000256" key="5">
    <source>
        <dbReference type="ARBA" id="ARBA00022692"/>
    </source>
</evidence>
<dbReference type="GO" id="GO:0015288">
    <property type="term" value="F:porin activity"/>
    <property type="evidence" value="ECO:0007669"/>
    <property type="project" value="UniProtKB-KW"/>
</dbReference>
<dbReference type="PROSITE" id="PS51257">
    <property type="entry name" value="PROKAR_LIPOPROTEIN"/>
    <property type="match status" value="1"/>
</dbReference>
<keyword evidence="7" id="KW-0406">Ion transport</keyword>
<feature type="signal peptide" evidence="11">
    <location>
        <begin position="1"/>
        <end position="25"/>
    </location>
</feature>
<keyword evidence="14" id="KW-1185">Reference proteome</keyword>
<keyword evidence="8" id="KW-0626">Porin</keyword>
<dbReference type="GO" id="GO:0009279">
    <property type="term" value="C:cell outer membrane"/>
    <property type="evidence" value="ECO:0007669"/>
    <property type="project" value="UniProtKB-SubCell"/>
</dbReference>
<dbReference type="OrthoDB" id="6975458at2"/>
<dbReference type="RefSeq" id="WP_088602221.1">
    <property type="nucleotide sequence ID" value="NZ_NJIH01000003.1"/>
</dbReference>
<dbReference type="CDD" id="cd00342">
    <property type="entry name" value="gram_neg_porins"/>
    <property type="match status" value="1"/>
</dbReference>
<accession>A0A225MVP4</accession>
<dbReference type="Pfam" id="PF13609">
    <property type="entry name" value="Porin_4"/>
    <property type="match status" value="1"/>
</dbReference>